<dbReference type="PATRIC" id="fig|1420583.3.peg.3817"/>
<dbReference type="Proteomes" id="UP000052232">
    <property type="component" value="Unassembled WGS sequence"/>
</dbReference>
<evidence type="ECO:0000313" key="2">
    <source>
        <dbReference type="Proteomes" id="UP000052232"/>
    </source>
</evidence>
<dbReference type="RefSeq" id="WP_148648443.1">
    <property type="nucleotide sequence ID" value="NZ_KQ130436.1"/>
</dbReference>
<organism evidence="1 2">
    <name type="scientific">Sphingobium cupriresistens LL01</name>
    <dbReference type="NCBI Taxonomy" id="1420583"/>
    <lineage>
        <taxon>Bacteria</taxon>
        <taxon>Pseudomonadati</taxon>
        <taxon>Pseudomonadota</taxon>
        <taxon>Alphaproteobacteria</taxon>
        <taxon>Sphingomonadales</taxon>
        <taxon>Sphingomonadaceae</taxon>
        <taxon>Sphingobium</taxon>
    </lineage>
</organism>
<proteinExistence type="predicted"/>
<dbReference type="AlphaFoldDB" id="A0A0J7XNY1"/>
<dbReference type="EMBL" id="JACT01000005">
    <property type="protein sequence ID" value="KMS53387.1"/>
    <property type="molecule type" value="Genomic_DNA"/>
</dbReference>
<gene>
    <name evidence="1" type="ORF">V473_20040</name>
</gene>
<keyword evidence="2" id="KW-1185">Reference proteome</keyword>
<reference evidence="1 2" key="1">
    <citation type="journal article" date="2015" name="G3 (Bethesda)">
        <title>Insights into Ongoing Evolution of the Hexachlorocyclohexane Catabolic Pathway from Comparative Genomics of Ten Sphingomonadaceae Strains.</title>
        <authorList>
            <person name="Pearce S.L."/>
            <person name="Oakeshott J.G."/>
            <person name="Pandey G."/>
        </authorList>
    </citation>
    <scope>NUCLEOTIDE SEQUENCE [LARGE SCALE GENOMIC DNA]</scope>
    <source>
        <strain evidence="1 2">LL01</strain>
    </source>
</reference>
<protein>
    <submittedName>
        <fullName evidence="1">Uncharacterized protein</fullName>
    </submittedName>
</protein>
<comment type="caution">
    <text evidence="1">The sequence shown here is derived from an EMBL/GenBank/DDBJ whole genome shotgun (WGS) entry which is preliminary data.</text>
</comment>
<name>A0A0J7XNY1_9SPHN</name>
<sequence>MPHASTNSEYRPAVYRRAGEGGFMRKCPTCRIFAGTSEVMKIVIAKDMLG</sequence>
<accession>A0A0J7XNY1</accession>
<evidence type="ECO:0000313" key="1">
    <source>
        <dbReference type="EMBL" id="KMS53387.1"/>
    </source>
</evidence>
<dbReference type="STRING" id="1420583.V473_20040"/>